<evidence type="ECO:0000259" key="1">
    <source>
        <dbReference type="Pfam" id="PF20251"/>
    </source>
</evidence>
<dbReference type="PROSITE" id="PS51257">
    <property type="entry name" value="PROKAR_LIPOPROTEIN"/>
    <property type="match status" value="1"/>
</dbReference>
<gene>
    <name evidence="2" type="ORF">NMU03_01875</name>
</gene>
<evidence type="ECO:0000313" key="2">
    <source>
        <dbReference type="EMBL" id="UTY39606.1"/>
    </source>
</evidence>
<accession>A0ABY5I2Q6</accession>
<dbReference type="RefSeq" id="WP_290140815.1">
    <property type="nucleotide sequence ID" value="NZ_CP101620.1"/>
</dbReference>
<dbReference type="Proteomes" id="UP001060112">
    <property type="component" value="Chromosome"/>
</dbReference>
<sequence length="141" mass="16761">MLKKIIITIFSISLIFMLIGCSHSILDKDNPLGLKLSVSDVSNTGLKLTCQQSNTDLQEEVTTHLKYWVEKYENGKWVELEYTRTAHWDEVTVYTIPKNGEYWWTLFWIFYGELPSGEYRVKKIFEYKGNEYDYYAEFEIE</sequence>
<proteinExistence type="predicted"/>
<dbReference type="InterPro" id="IPR046878">
    <property type="entry name" value="Big_14"/>
</dbReference>
<evidence type="ECO:0000313" key="3">
    <source>
        <dbReference type="Proteomes" id="UP001060112"/>
    </source>
</evidence>
<feature type="domain" description="Bacterial Ig-like" evidence="1">
    <location>
        <begin position="34"/>
        <end position="139"/>
    </location>
</feature>
<protein>
    <recommendedName>
        <fullName evidence="1">Bacterial Ig-like domain-containing protein</fullName>
    </recommendedName>
</protein>
<dbReference type="Pfam" id="PF20251">
    <property type="entry name" value="Big_14"/>
    <property type="match status" value="1"/>
</dbReference>
<keyword evidence="3" id="KW-1185">Reference proteome</keyword>
<organism evidence="2 3">
    <name type="scientific">Allocoprobacillus halotolerans</name>
    <dbReference type="NCBI Taxonomy" id="2944914"/>
    <lineage>
        <taxon>Bacteria</taxon>
        <taxon>Bacillati</taxon>
        <taxon>Bacillota</taxon>
        <taxon>Erysipelotrichia</taxon>
        <taxon>Erysipelotrichales</taxon>
        <taxon>Erysipelotrichaceae</taxon>
        <taxon>Allocoprobacillus</taxon>
    </lineage>
</organism>
<name>A0ABY5I2Q6_9FIRM</name>
<dbReference type="EMBL" id="CP101620">
    <property type="protein sequence ID" value="UTY39606.1"/>
    <property type="molecule type" value="Genomic_DNA"/>
</dbReference>
<reference evidence="2" key="1">
    <citation type="submission" date="2022-07" db="EMBL/GenBank/DDBJ databases">
        <title>Faecal culturing of patients with breast cancer.</title>
        <authorList>
            <person name="Teng N.M.Y."/>
            <person name="Kiu R."/>
            <person name="Evans R."/>
            <person name="Baker D.J."/>
            <person name="Zenner C."/>
            <person name="Robinson S.D."/>
            <person name="Hall L.J."/>
        </authorList>
    </citation>
    <scope>NUCLEOTIDE SEQUENCE</scope>
    <source>
        <strain evidence="2">LH1062</strain>
    </source>
</reference>